<evidence type="ECO:0000256" key="2">
    <source>
        <dbReference type="ARBA" id="ARBA00022960"/>
    </source>
</evidence>
<dbReference type="Gene3D" id="1.25.40.10">
    <property type="entry name" value="Tetratricopeptide repeat domain"/>
    <property type="match status" value="1"/>
</dbReference>
<keyword evidence="3" id="KW-0573">Peptidoglycan synthesis</keyword>
<dbReference type="GO" id="GO:0009252">
    <property type="term" value="P:peptidoglycan biosynthetic process"/>
    <property type="evidence" value="ECO:0007669"/>
    <property type="project" value="UniProtKB-KW"/>
</dbReference>
<dbReference type="Proteomes" id="UP000198749">
    <property type="component" value="Unassembled WGS sequence"/>
</dbReference>
<accession>A0A1H9M1C3</accession>
<evidence type="ECO:0000256" key="4">
    <source>
        <dbReference type="ARBA" id="ARBA00023136"/>
    </source>
</evidence>
<dbReference type="InterPro" id="IPR011990">
    <property type="entry name" value="TPR-like_helical_dom_sf"/>
</dbReference>
<dbReference type="GO" id="GO:0031241">
    <property type="term" value="C:periplasmic side of cell outer membrane"/>
    <property type="evidence" value="ECO:0007669"/>
    <property type="project" value="TreeGrafter"/>
</dbReference>
<proteinExistence type="predicted"/>
<dbReference type="SUPFAM" id="SSF53822">
    <property type="entry name" value="Periplasmic binding protein-like I"/>
    <property type="match status" value="1"/>
</dbReference>
<evidence type="ECO:0000256" key="1">
    <source>
        <dbReference type="ARBA" id="ARBA00022729"/>
    </source>
</evidence>
<evidence type="ECO:0000256" key="3">
    <source>
        <dbReference type="ARBA" id="ARBA00022984"/>
    </source>
</evidence>
<reference evidence="9" key="1">
    <citation type="submission" date="2016-10" db="EMBL/GenBank/DDBJ databases">
        <authorList>
            <person name="Varghese N."/>
            <person name="Submissions S."/>
        </authorList>
    </citation>
    <scope>NUCLEOTIDE SEQUENCE [LARGE SCALE GENOMIC DNA]</scope>
    <source>
        <strain evidence="9">DSM 18887</strain>
    </source>
</reference>
<evidence type="ECO:0000313" key="8">
    <source>
        <dbReference type="EMBL" id="SER17480.1"/>
    </source>
</evidence>
<evidence type="ECO:0000256" key="5">
    <source>
        <dbReference type="ARBA" id="ARBA00023139"/>
    </source>
</evidence>
<protein>
    <recommendedName>
        <fullName evidence="10">LppC lipoprotein</fullName>
    </recommendedName>
</protein>
<dbReference type="GO" id="GO:0008360">
    <property type="term" value="P:regulation of cell shape"/>
    <property type="evidence" value="ECO:0007669"/>
    <property type="project" value="UniProtKB-KW"/>
</dbReference>
<dbReference type="Gene3D" id="3.40.50.2300">
    <property type="match status" value="2"/>
</dbReference>
<organism evidence="8 9">
    <name type="scientific">Amphritea atlantica</name>
    <dbReference type="NCBI Taxonomy" id="355243"/>
    <lineage>
        <taxon>Bacteria</taxon>
        <taxon>Pseudomonadati</taxon>
        <taxon>Pseudomonadota</taxon>
        <taxon>Gammaproteobacteria</taxon>
        <taxon>Oceanospirillales</taxon>
        <taxon>Oceanospirillaceae</taxon>
        <taxon>Amphritea</taxon>
    </lineage>
</organism>
<keyword evidence="5" id="KW-0564">Palmitate</keyword>
<sequence>MTFPSRLSLVLTASMVLFLHGCGSQQGNITTQISGDPMQQVAELIQQAETAAPVKSAQLKAEAARILIMQERQEEASRLLDEIDMSILTPALQFEISELKARTALAQQDGQSALRYLQQLPPETTRNLPPEQQYQIGEMQADAYHYQQNTLSELQQLIQLSSYSPADKAQALHNRIWTLLTQIPTEQLKQLSQRPDNSYYQQGWYELALSAMNAQDLSQQNKQMQQWEILWQSHPAQQTPPEALQAVTAADTLSAEHIALYLPMSGSLEKPAEAISTGFMTAYYNAVKAGRTHARITLLDSTRITSPEQLYLVAAEKGVDLIIGPLEKEMVESLLNYGPAPIPTLTLNTVPGSQQANVYQFGLAIEDEAIQAANQAWQDQKKQVLIYTPDTDWGERSAIAFKQQFMALGGTILDSYTYGNNANYSEQIATLLGTEKSIERDNQLTRIIGERPEFESRRRQDVDAIFLSALPQSARQIKPTLAFHYAGNIPVYATSQIYSGAESPIEDQDLNGIRFVATPWLSAPPSSAHLQLAQLRDNTNSRFGRLYALGIDAFNLFPYLAQLSASPSAIIEGETGTLSIGANNQIVRTLNWVTFQQGIAQPINESN</sequence>
<dbReference type="RefSeq" id="WP_091362079.1">
    <property type="nucleotide sequence ID" value="NZ_AP025284.1"/>
</dbReference>
<evidence type="ECO:0000313" key="9">
    <source>
        <dbReference type="Proteomes" id="UP000198749"/>
    </source>
</evidence>
<dbReference type="AlphaFoldDB" id="A0A1H9M1C3"/>
<dbReference type="InterPro" id="IPR007443">
    <property type="entry name" value="LpoA"/>
</dbReference>
<dbReference type="CDD" id="cd06339">
    <property type="entry name" value="PBP1_YraM_LppC_lipoprotein-like"/>
    <property type="match status" value="1"/>
</dbReference>
<gene>
    <name evidence="8" type="ORF">SAMN03080615_04201</name>
</gene>
<dbReference type="STRING" id="355243.SAMN03080615_04201"/>
<keyword evidence="1" id="KW-0732">Signal</keyword>
<dbReference type="GO" id="GO:0030234">
    <property type="term" value="F:enzyme regulator activity"/>
    <property type="evidence" value="ECO:0007669"/>
    <property type="project" value="TreeGrafter"/>
</dbReference>
<evidence type="ECO:0000256" key="6">
    <source>
        <dbReference type="ARBA" id="ARBA00023237"/>
    </source>
</evidence>
<dbReference type="Gene3D" id="1.25.40.650">
    <property type="match status" value="1"/>
</dbReference>
<evidence type="ECO:0008006" key="10">
    <source>
        <dbReference type="Google" id="ProtNLM"/>
    </source>
</evidence>
<dbReference type="PANTHER" id="PTHR38038:SF1">
    <property type="entry name" value="PENICILLIN-BINDING PROTEIN ACTIVATOR LPOA"/>
    <property type="match status" value="1"/>
</dbReference>
<keyword evidence="4" id="KW-0472">Membrane</keyword>
<dbReference type="EMBL" id="FOGB01000021">
    <property type="protein sequence ID" value="SER17480.1"/>
    <property type="molecule type" value="Genomic_DNA"/>
</dbReference>
<keyword evidence="9" id="KW-1185">Reference proteome</keyword>
<name>A0A1H9M1C3_9GAMM</name>
<keyword evidence="6" id="KW-0998">Cell outer membrane</keyword>
<keyword evidence="7" id="KW-0449">Lipoprotein</keyword>
<evidence type="ECO:0000256" key="7">
    <source>
        <dbReference type="ARBA" id="ARBA00023288"/>
    </source>
</evidence>
<keyword evidence="2" id="KW-0133">Cell shape</keyword>
<dbReference type="PANTHER" id="PTHR38038">
    <property type="entry name" value="PENICILLIN-BINDING PROTEIN ACTIVATOR LPOA"/>
    <property type="match status" value="1"/>
</dbReference>
<dbReference type="OrthoDB" id="6708821at2"/>
<dbReference type="Pfam" id="PF04348">
    <property type="entry name" value="LppC"/>
    <property type="match status" value="1"/>
</dbReference>
<dbReference type="InterPro" id="IPR028082">
    <property type="entry name" value="Peripla_BP_I"/>
</dbReference>